<dbReference type="Proteomes" id="UP000280497">
    <property type="component" value="Segment"/>
</dbReference>
<evidence type="ECO:0000256" key="1">
    <source>
        <dbReference type="SAM" id="MobiDB-lite"/>
    </source>
</evidence>
<dbReference type="KEGG" id="vg:55003809"/>
<name>A0A385UFI5_9CAUD</name>
<protein>
    <submittedName>
        <fullName evidence="2">Immunity repressor</fullName>
    </submittedName>
</protein>
<feature type="compositionally biased region" description="Acidic residues" evidence="1">
    <location>
        <begin position="137"/>
        <end position="148"/>
    </location>
</feature>
<accession>A0A385UFI5</accession>
<dbReference type="GeneID" id="55003809"/>
<dbReference type="EMBL" id="MH727560">
    <property type="protein sequence ID" value="AYB70512.1"/>
    <property type="molecule type" value="Genomic_DNA"/>
</dbReference>
<gene>
    <name evidence="2" type="primary">30</name>
    <name evidence="2" type="ORF">SAMW_30</name>
</gene>
<feature type="region of interest" description="Disordered" evidence="1">
    <location>
        <begin position="110"/>
        <end position="148"/>
    </location>
</feature>
<reference evidence="2 3" key="1">
    <citation type="submission" date="2018-08" db="EMBL/GenBank/DDBJ databases">
        <authorList>
            <person name="Pathak A."/>
            <person name="Staton O.A."/>
            <person name="Aldaher A.R."/>
            <person name="Baird K.M."/>
            <person name="Borah A."/>
            <person name="Haggard G.E."/>
            <person name="Meesala S."/>
            <person name="Nealy S.L."/>
            <person name="Ramdas R."/>
            <person name="Rocha M."/>
            <person name="Sristi D."/>
            <person name="Thukral S."/>
            <person name="Walls C.E."/>
            <person name="Waqas M."/>
            <person name="Williams M.R."/>
            <person name="Winters A.K."/>
            <person name="Sahawneh K.J."/>
            <person name="Monti D.L."/>
            <person name="Garlena R.A."/>
            <person name="Russell D.A."/>
            <person name="Pope W.H."/>
            <person name="Jacobs-Sera D."/>
            <person name="Hatfull G.F."/>
        </authorList>
    </citation>
    <scope>NUCLEOTIDE SEQUENCE [LARGE SCALE GENOMIC DNA]</scope>
</reference>
<sequence>MVHSCTIRGMETINDWVNEATGGDSWRAIAARLDTTHPTIQRRLRDQPADAIHAIANAYGVNPIPGFIAAGIITEFDLRQYTKGAAIEDFSDLELAQVIVERLQTREAEDLSNVTEFPSPGIRGVGHDDLPSVADSSPDEDEEGTDFD</sequence>
<evidence type="ECO:0000313" key="2">
    <source>
        <dbReference type="EMBL" id="AYB70512.1"/>
    </source>
</evidence>
<evidence type="ECO:0000313" key="3">
    <source>
        <dbReference type="Proteomes" id="UP000280497"/>
    </source>
</evidence>
<keyword evidence="3" id="KW-1185">Reference proteome</keyword>
<proteinExistence type="predicted"/>
<dbReference type="RefSeq" id="YP_009812739.1">
    <property type="nucleotide sequence ID" value="NC_048069.1"/>
</dbReference>
<organism evidence="2 3">
    <name type="scientific">Corynebacterium phage SamW</name>
    <dbReference type="NCBI Taxonomy" id="2301601"/>
    <lineage>
        <taxon>Viruses</taxon>
        <taxon>Duplodnaviria</taxon>
        <taxon>Heunggongvirae</taxon>
        <taxon>Uroviricota</taxon>
        <taxon>Caudoviricetes</taxon>
        <taxon>Samwavirus</taxon>
        <taxon>Samwavirus samW</taxon>
    </lineage>
</organism>